<protein>
    <submittedName>
        <fullName evidence="1">Uncharacterized protein</fullName>
    </submittedName>
</protein>
<keyword evidence="2" id="KW-1185">Reference proteome</keyword>
<proteinExistence type="predicted"/>
<dbReference type="EMBL" id="AP024238">
    <property type="protein sequence ID" value="BCO26584.1"/>
    <property type="molecule type" value="Genomic_DNA"/>
</dbReference>
<name>A0ABM7MK08_9BURK</name>
<organism evidence="1 2">
    <name type="scientific">Rhodoferax lithotrophicus</name>
    <dbReference type="NCBI Taxonomy" id="2798804"/>
    <lineage>
        <taxon>Bacteria</taxon>
        <taxon>Pseudomonadati</taxon>
        <taxon>Pseudomonadota</taxon>
        <taxon>Betaproteobacteria</taxon>
        <taxon>Burkholderiales</taxon>
        <taxon>Comamonadaceae</taxon>
        <taxon>Rhodoferax</taxon>
    </lineage>
</organism>
<evidence type="ECO:0000313" key="2">
    <source>
        <dbReference type="Proteomes" id="UP000824366"/>
    </source>
</evidence>
<sequence length="54" mass="5913">MPTTTQVLAQVYAAVRDWRTLALSPEVGLLAKELDDFAPTFEYAQMDAARGLIG</sequence>
<evidence type="ECO:0000313" key="1">
    <source>
        <dbReference type="EMBL" id="BCO26584.1"/>
    </source>
</evidence>
<dbReference type="Proteomes" id="UP000824366">
    <property type="component" value="Chromosome"/>
</dbReference>
<reference evidence="1 2" key="1">
    <citation type="journal article" date="2021" name="Microbiol. Spectr.">
        <title>A Single Bacterium Capable of Oxidation and Reduction of Iron at Circumneutral pH.</title>
        <authorList>
            <person name="Kato S."/>
            <person name="Ohkuma M."/>
        </authorList>
    </citation>
    <scope>NUCLEOTIDE SEQUENCE [LARGE SCALE GENOMIC DNA]</scope>
    <source>
        <strain evidence="1 2">MIZ03</strain>
    </source>
</reference>
<accession>A0ABM7MK08</accession>
<gene>
    <name evidence="1" type="ORF">MIZ03_1467</name>
</gene>